<dbReference type="AlphaFoldDB" id="A0A917UP07"/>
<name>A0A917UP07_9ACTN</name>
<keyword evidence="2" id="KW-1185">Reference proteome</keyword>
<reference evidence="1" key="1">
    <citation type="journal article" date="2014" name="Int. J. Syst. Evol. Microbiol.">
        <title>Complete genome sequence of Corynebacterium casei LMG S-19264T (=DSM 44701T), isolated from a smear-ripened cheese.</title>
        <authorList>
            <consortium name="US DOE Joint Genome Institute (JGI-PGF)"/>
            <person name="Walter F."/>
            <person name="Albersmeier A."/>
            <person name="Kalinowski J."/>
            <person name="Ruckert C."/>
        </authorList>
    </citation>
    <scope>NUCLEOTIDE SEQUENCE</scope>
    <source>
        <strain evidence="1">JCM 3086</strain>
    </source>
</reference>
<reference evidence="1" key="2">
    <citation type="submission" date="2020-09" db="EMBL/GenBank/DDBJ databases">
        <authorList>
            <person name="Sun Q."/>
            <person name="Ohkuma M."/>
        </authorList>
    </citation>
    <scope>NUCLEOTIDE SEQUENCE</scope>
    <source>
        <strain evidence="1">JCM 3086</strain>
    </source>
</reference>
<gene>
    <name evidence="1" type="ORF">GCM10010121_097800</name>
</gene>
<protein>
    <submittedName>
        <fullName evidence="1">Uncharacterized protein</fullName>
    </submittedName>
</protein>
<dbReference type="EMBL" id="BMQA01000133">
    <property type="protein sequence ID" value="GGJ71613.1"/>
    <property type="molecule type" value="Genomic_DNA"/>
</dbReference>
<comment type="caution">
    <text evidence="1">The sequence shown here is derived from an EMBL/GenBank/DDBJ whole genome shotgun (WGS) entry which is preliminary data.</text>
</comment>
<proteinExistence type="predicted"/>
<organism evidence="1 2">
    <name type="scientific">Streptomyces brasiliensis</name>
    <dbReference type="NCBI Taxonomy" id="1954"/>
    <lineage>
        <taxon>Bacteria</taxon>
        <taxon>Bacillati</taxon>
        <taxon>Actinomycetota</taxon>
        <taxon>Actinomycetes</taxon>
        <taxon>Kitasatosporales</taxon>
        <taxon>Streptomycetaceae</taxon>
        <taxon>Streptomyces</taxon>
    </lineage>
</organism>
<dbReference type="Proteomes" id="UP000657574">
    <property type="component" value="Unassembled WGS sequence"/>
</dbReference>
<sequence>MQRARATVGIMAILVSGRSLVEVLERLDEVPDDAILHATKPWSPASPTSVSDDDCPPAGFAYLLEVGLAHEVIEVWSRWRDGAQPTGLQKCEAVLYYATHDAYLPRNID</sequence>
<accession>A0A917UP07</accession>
<evidence type="ECO:0000313" key="1">
    <source>
        <dbReference type="EMBL" id="GGJ71613.1"/>
    </source>
</evidence>
<evidence type="ECO:0000313" key="2">
    <source>
        <dbReference type="Proteomes" id="UP000657574"/>
    </source>
</evidence>